<comment type="caution">
    <text evidence="4">The sequence shown here is derived from an EMBL/GenBank/DDBJ whole genome shotgun (WGS) entry which is preliminary data.</text>
</comment>
<keyword evidence="5" id="KW-1185">Reference proteome</keyword>
<sequence length="311" mass="35791">MLPLVRIALVFLVAPARCDDTVADDISSHMMGRISELLSPEECQAFYAKLRAPEENVREELDRLSEKRNPIQARRRRDIISVEQCKDTLSHWLQTEGDTMYWDRLSRSLQAIGRPDVSVELGKNLNQDKNLEMKKNVEEYHKTVKHLTSSLLLEENERDLMSRKEEERSGQGRQRREGQDVRSKFKSGEWDELELIIEKKPLPPYGRSLFEWFTPVAAGVIGGFLTSFILGGLAIYSFFWILKEGSSGPVQPNGDTIPEMIFRAPPPRCGGIYYTYPWINQFGRCSCKPAVLDDDEYSDEEIEEKECLVRP</sequence>
<feature type="region of interest" description="Disordered" evidence="1">
    <location>
        <begin position="160"/>
        <end position="183"/>
    </location>
</feature>
<evidence type="ECO:0000313" key="5">
    <source>
        <dbReference type="Proteomes" id="UP001142489"/>
    </source>
</evidence>
<evidence type="ECO:0008006" key="6">
    <source>
        <dbReference type="Google" id="ProtNLM"/>
    </source>
</evidence>
<protein>
    <recommendedName>
        <fullName evidence="6">Death domain-containing protein</fullName>
    </recommendedName>
</protein>
<dbReference type="EMBL" id="JAPFRF010000011">
    <property type="protein sequence ID" value="KAJ7317861.1"/>
    <property type="molecule type" value="Genomic_DNA"/>
</dbReference>
<feature type="transmembrane region" description="Helical" evidence="2">
    <location>
        <begin position="212"/>
        <end position="242"/>
    </location>
</feature>
<keyword evidence="2" id="KW-0472">Membrane</keyword>
<dbReference type="AlphaFoldDB" id="A0A9Q0XLS9"/>
<evidence type="ECO:0000256" key="3">
    <source>
        <dbReference type="SAM" id="SignalP"/>
    </source>
</evidence>
<name>A0A9Q0XLS9_9SAUR</name>
<dbReference type="OrthoDB" id="9049812at2759"/>
<accession>A0A9Q0XLS9</accession>
<keyword evidence="2" id="KW-1133">Transmembrane helix</keyword>
<gene>
    <name evidence="4" type="ORF">JRQ81_004023</name>
</gene>
<feature type="signal peptide" evidence="3">
    <location>
        <begin position="1"/>
        <end position="18"/>
    </location>
</feature>
<dbReference type="Proteomes" id="UP001142489">
    <property type="component" value="Unassembled WGS sequence"/>
</dbReference>
<dbReference type="Gene3D" id="1.10.533.10">
    <property type="entry name" value="Death Domain, Fas"/>
    <property type="match status" value="1"/>
</dbReference>
<evidence type="ECO:0000313" key="4">
    <source>
        <dbReference type="EMBL" id="KAJ7317861.1"/>
    </source>
</evidence>
<evidence type="ECO:0000256" key="1">
    <source>
        <dbReference type="SAM" id="MobiDB-lite"/>
    </source>
</evidence>
<feature type="chain" id="PRO_5040119873" description="Death domain-containing protein" evidence="3">
    <location>
        <begin position="19"/>
        <end position="311"/>
    </location>
</feature>
<keyword evidence="2" id="KW-0812">Transmembrane</keyword>
<keyword evidence="3" id="KW-0732">Signal</keyword>
<proteinExistence type="predicted"/>
<evidence type="ECO:0000256" key="2">
    <source>
        <dbReference type="SAM" id="Phobius"/>
    </source>
</evidence>
<dbReference type="InterPro" id="IPR011029">
    <property type="entry name" value="DEATH-like_dom_sf"/>
</dbReference>
<reference evidence="4" key="1">
    <citation type="journal article" date="2023" name="DNA Res.">
        <title>Chromosome-level genome assembly of Phrynocephalus forsythii using third-generation DNA sequencing and Hi-C analysis.</title>
        <authorList>
            <person name="Qi Y."/>
            <person name="Zhao W."/>
            <person name="Zhao Y."/>
            <person name="Niu C."/>
            <person name="Cao S."/>
            <person name="Zhang Y."/>
        </authorList>
    </citation>
    <scope>NUCLEOTIDE SEQUENCE</scope>
    <source>
        <tissue evidence="4">Muscle</tissue>
    </source>
</reference>
<organism evidence="4 5">
    <name type="scientific">Phrynocephalus forsythii</name>
    <dbReference type="NCBI Taxonomy" id="171643"/>
    <lineage>
        <taxon>Eukaryota</taxon>
        <taxon>Metazoa</taxon>
        <taxon>Chordata</taxon>
        <taxon>Craniata</taxon>
        <taxon>Vertebrata</taxon>
        <taxon>Euteleostomi</taxon>
        <taxon>Lepidosauria</taxon>
        <taxon>Squamata</taxon>
        <taxon>Bifurcata</taxon>
        <taxon>Unidentata</taxon>
        <taxon>Episquamata</taxon>
        <taxon>Toxicofera</taxon>
        <taxon>Iguania</taxon>
        <taxon>Acrodonta</taxon>
        <taxon>Agamidae</taxon>
        <taxon>Agaminae</taxon>
        <taxon>Phrynocephalus</taxon>
    </lineage>
</organism>